<reference evidence="1" key="1">
    <citation type="submission" date="2021-02" db="EMBL/GenBank/DDBJ databases">
        <authorList>
            <person name="Dougan E. K."/>
            <person name="Rhodes N."/>
            <person name="Thang M."/>
            <person name="Chan C."/>
        </authorList>
    </citation>
    <scope>NUCLEOTIDE SEQUENCE</scope>
</reference>
<evidence type="ECO:0000313" key="2">
    <source>
        <dbReference type="Proteomes" id="UP000654075"/>
    </source>
</evidence>
<feature type="non-terminal residue" evidence="1">
    <location>
        <position position="393"/>
    </location>
</feature>
<accession>A0A813GFN8</accession>
<name>A0A813GFN8_POLGL</name>
<sequence length="393" mass="43574">MPPTRAASASISSPTRQTQQLCAANCSALRRLSRGPTVQWTPQKRLLRTAMTCWVQCTLDRRRSRRLSAVAMEHHRSSCVRASLVVLRRRSVRSRCARVTAALAAVPFQAEGDGDDDTEVRAMVAAVEAASVAAAERQVAIASKALRFAATRLPLVSLSRAVLEAWSDAAHQEASLRRLAPELTKFTFGAWCRQALAEAAARAQLARELIPRAKRAARAGALLQLRTAVRLGLLKERRARLSRRQLRLRRLRDAFLGFERLSRAAALRRVASAFGARTLLGRALRTWRLDVRATSVEASRADKCFLATSVRRWCRISAARSTERARTCVEFQRRLAAGGYYKEYWPTLVWSTWRARASVYHAALETARAMACLGADAASVRALAAWCQVVAAR</sequence>
<dbReference type="Proteomes" id="UP000654075">
    <property type="component" value="Unassembled WGS sequence"/>
</dbReference>
<keyword evidence="2" id="KW-1185">Reference proteome</keyword>
<evidence type="ECO:0000313" key="1">
    <source>
        <dbReference type="EMBL" id="CAE8621496.1"/>
    </source>
</evidence>
<organism evidence="1 2">
    <name type="scientific">Polarella glacialis</name>
    <name type="common">Dinoflagellate</name>
    <dbReference type="NCBI Taxonomy" id="89957"/>
    <lineage>
        <taxon>Eukaryota</taxon>
        <taxon>Sar</taxon>
        <taxon>Alveolata</taxon>
        <taxon>Dinophyceae</taxon>
        <taxon>Suessiales</taxon>
        <taxon>Suessiaceae</taxon>
        <taxon>Polarella</taxon>
    </lineage>
</organism>
<comment type="caution">
    <text evidence="1">The sequence shown here is derived from an EMBL/GenBank/DDBJ whole genome shotgun (WGS) entry which is preliminary data.</text>
</comment>
<proteinExistence type="predicted"/>
<protein>
    <submittedName>
        <fullName evidence="1">Uncharacterized protein</fullName>
    </submittedName>
</protein>
<dbReference type="AlphaFoldDB" id="A0A813GFN8"/>
<gene>
    <name evidence="1" type="ORF">PGLA1383_LOCUS39014</name>
</gene>
<dbReference type="EMBL" id="CAJNNV010027761">
    <property type="protein sequence ID" value="CAE8621496.1"/>
    <property type="molecule type" value="Genomic_DNA"/>
</dbReference>